<dbReference type="AlphaFoldDB" id="A0A183GC79"/>
<reference evidence="3 4" key="1">
    <citation type="submission" date="2018-11" db="EMBL/GenBank/DDBJ databases">
        <authorList>
            <consortium name="Pathogen Informatics"/>
        </authorList>
    </citation>
    <scope>NUCLEOTIDE SEQUENCE [LARGE SCALE GENOMIC DNA]</scope>
</reference>
<evidence type="ECO:0000313" key="4">
    <source>
        <dbReference type="Proteomes" id="UP000050761"/>
    </source>
</evidence>
<accession>A0A3P8CBL8</accession>
<protein>
    <submittedName>
        <fullName evidence="5">BSD domain-containing protein</fullName>
    </submittedName>
</protein>
<sequence>MSSKHVGLVVSDTLVTEELIRNHVVEFITSENNECTHVLAHVGQAAFRFEANGAVDMAFVKNQKRRAERPLQFGDVIEWYDEDVSNRVISKFHRCAELFEQRLNDQKFQILVPGVVSPKDKFLFWSEYFPNVRVGMKASQDVLPDVTVSAWLNLSVDTDGKFRVEFDSFERVEAEGSIVSTAILPPDSLSEYEEMKQVPLPSSFLA</sequence>
<feature type="domain" description="P-granule-associated protein DEPS-1 second OB-fold" evidence="1">
    <location>
        <begin position="98"/>
        <end position="174"/>
    </location>
</feature>
<gene>
    <name evidence="3" type="ORF">HPBE_LOCUS19757</name>
</gene>
<proteinExistence type="predicted"/>
<dbReference type="InterPro" id="IPR057143">
    <property type="entry name" value="OB_DEPS-1_2nd"/>
</dbReference>
<dbReference type="OrthoDB" id="5806136at2759"/>
<dbReference type="InterPro" id="IPR057139">
    <property type="entry name" value="OB_DEPS-1_1st"/>
</dbReference>
<reference evidence="5" key="2">
    <citation type="submission" date="2019-09" db="UniProtKB">
        <authorList>
            <consortium name="WormBaseParasite"/>
        </authorList>
    </citation>
    <scope>IDENTIFICATION</scope>
</reference>
<dbReference type="Pfam" id="PF24342">
    <property type="entry name" value="OB_DEPS-1_2nd"/>
    <property type="match status" value="1"/>
</dbReference>
<organism evidence="4 5">
    <name type="scientific">Heligmosomoides polygyrus</name>
    <name type="common">Parasitic roundworm</name>
    <dbReference type="NCBI Taxonomy" id="6339"/>
    <lineage>
        <taxon>Eukaryota</taxon>
        <taxon>Metazoa</taxon>
        <taxon>Ecdysozoa</taxon>
        <taxon>Nematoda</taxon>
        <taxon>Chromadorea</taxon>
        <taxon>Rhabditida</taxon>
        <taxon>Rhabditina</taxon>
        <taxon>Rhabditomorpha</taxon>
        <taxon>Strongyloidea</taxon>
        <taxon>Heligmosomidae</taxon>
        <taxon>Heligmosomoides</taxon>
    </lineage>
</organism>
<feature type="domain" description="P-granule-associated protein DEPS-1 first OB-fold" evidence="2">
    <location>
        <begin position="7"/>
        <end position="94"/>
    </location>
</feature>
<evidence type="ECO:0000259" key="1">
    <source>
        <dbReference type="Pfam" id="PF24342"/>
    </source>
</evidence>
<evidence type="ECO:0000313" key="3">
    <source>
        <dbReference type="EMBL" id="VDP16564.1"/>
    </source>
</evidence>
<evidence type="ECO:0000259" key="2">
    <source>
        <dbReference type="Pfam" id="PF24343"/>
    </source>
</evidence>
<dbReference type="WBParaSite" id="HPBE_0001975801-mRNA-1">
    <property type="protein sequence ID" value="HPBE_0001975801-mRNA-1"/>
    <property type="gene ID" value="HPBE_0001975801"/>
</dbReference>
<accession>A0A183GC79</accession>
<keyword evidence="4" id="KW-1185">Reference proteome</keyword>
<evidence type="ECO:0000313" key="5">
    <source>
        <dbReference type="WBParaSite" id="HPBE_0001975801-mRNA-1"/>
    </source>
</evidence>
<dbReference type="Proteomes" id="UP000050761">
    <property type="component" value="Unassembled WGS sequence"/>
</dbReference>
<dbReference type="Pfam" id="PF24343">
    <property type="entry name" value="OB_DEPS-1_1st"/>
    <property type="match status" value="1"/>
</dbReference>
<dbReference type="EMBL" id="UZAH01031598">
    <property type="protein sequence ID" value="VDP16564.1"/>
    <property type="molecule type" value="Genomic_DNA"/>
</dbReference>
<name>A0A183GC79_HELPZ</name>